<keyword evidence="4" id="KW-0732">Signal</keyword>
<proteinExistence type="inferred from homology"/>
<reference evidence="10" key="3">
    <citation type="submission" date="2022-01" db="EMBL/GenBank/DDBJ databases">
        <authorList>
            <person name="Rubenstein D.R."/>
        </authorList>
    </citation>
    <scope>NUCLEOTIDE SEQUENCE</scope>
    <source>
        <strain evidence="10">SS15</strain>
        <tissue evidence="10">Liver</tissue>
    </source>
</reference>
<protein>
    <recommendedName>
        <fullName evidence="3">acid phosphatase</fullName>
        <ecNumber evidence="3">3.1.3.2</ecNumber>
    </recommendedName>
</protein>
<keyword evidence="8" id="KW-0472">Membrane</keyword>
<keyword evidence="8" id="KW-1133">Transmembrane helix</keyword>
<evidence type="ECO:0000313" key="9">
    <source>
        <dbReference type="EMBL" id="KAG0121573.1"/>
    </source>
</evidence>
<evidence type="ECO:0000313" key="11">
    <source>
        <dbReference type="Proteomes" id="UP000618051"/>
    </source>
</evidence>
<dbReference type="InterPro" id="IPR000560">
    <property type="entry name" value="His_Pase_clade-2"/>
</dbReference>
<dbReference type="Pfam" id="PF00328">
    <property type="entry name" value="His_Phos_2"/>
    <property type="match status" value="2"/>
</dbReference>
<dbReference type="CDD" id="cd07061">
    <property type="entry name" value="HP_HAP_like"/>
    <property type="match status" value="2"/>
</dbReference>
<keyword evidence="6" id="KW-1015">Disulfide bond</keyword>
<dbReference type="PROSITE" id="PS00778">
    <property type="entry name" value="HIS_ACID_PHOSPHAT_2"/>
    <property type="match status" value="1"/>
</dbReference>
<dbReference type="SUPFAM" id="SSF53254">
    <property type="entry name" value="Phosphoglycerate mutase-like"/>
    <property type="match status" value="2"/>
</dbReference>
<dbReference type="InterPro" id="IPR029033">
    <property type="entry name" value="His_PPase_superfam"/>
</dbReference>
<evidence type="ECO:0000256" key="2">
    <source>
        <dbReference type="ARBA" id="ARBA00005375"/>
    </source>
</evidence>
<feature type="non-terminal residue" evidence="9">
    <location>
        <position position="1394"/>
    </location>
</feature>
<feature type="transmembrane region" description="Helical" evidence="8">
    <location>
        <begin position="186"/>
        <end position="205"/>
    </location>
</feature>
<evidence type="ECO:0000256" key="6">
    <source>
        <dbReference type="ARBA" id="ARBA00023157"/>
    </source>
</evidence>
<dbReference type="PANTHER" id="PTHR11567:SF211">
    <property type="entry name" value="PROSTATIC ACID PHOSPHATASE"/>
    <property type="match status" value="1"/>
</dbReference>
<dbReference type="InterPro" id="IPR050645">
    <property type="entry name" value="Histidine_acid_phosphatase"/>
</dbReference>
<evidence type="ECO:0000256" key="3">
    <source>
        <dbReference type="ARBA" id="ARBA00012646"/>
    </source>
</evidence>
<accession>A0A835NSS9</accession>
<dbReference type="EMBL" id="JADDUC020000001">
    <property type="protein sequence ID" value="KAI1242887.1"/>
    <property type="molecule type" value="Genomic_DNA"/>
</dbReference>
<reference evidence="9" key="1">
    <citation type="submission" date="2020-10" db="EMBL/GenBank/DDBJ databases">
        <title>Feather gene expression reveals the developmental basis of iridescence in African starlings.</title>
        <authorList>
            <person name="Rubenstein D.R."/>
        </authorList>
    </citation>
    <scope>NUCLEOTIDE SEQUENCE</scope>
    <source>
        <strain evidence="9">SS15</strain>
        <tissue evidence="9">Liver</tissue>
    </source>
</reference>
<dbReference type="Gene3D" id="3.40.50.1240">
    <property type="entry name" value="Phosphoglycerate mutase-like"/>
    <property type="match status" value="3"/>
</dbReference>
<keyword evidence="5" id="KW-0378">Hydrolase</keyword>
<sequence length="1394" mass="160891">TAGVLEQPAGLLTGATFYRCHTARCKSSHLSSQEEGEKKEFFLMAEVRKPEAGQEGSNNLYPQLTKEEGEIQLSNAQNSQHASLFHVNCLYPIGPSPFVPPLSPQMIRLLLYPDPWLSCINPAPSDPLKPVHPWTPSRKKNKASPWITTRSSHLFLLRRPKWKATKELKSLSTRERARRMMRARQLVCGIWSLCFMFCLFCIFLHQTTAKRKLKFVSLVFRHGDHTPQEFFPTDKHKEIARQQGYGQLTKLGIQQQYELGQYMRRRYSHFLSVVYKQCEASTGSGQEDIYVQSTDYDHTLMSAQASLAGLYPPTQSQIWNPRILWQPIPVHTVPLTHDNLLYLPFSHCPKHKELLRETFATGDFQRQFKHYKDINNYTLPVWATHGVRTKLIKLSELLLQAEFGFHKQIQKSRLQGGILLKTILKHILDARKPSYHQKMVMYSTHAATIAALQMALNVFNGKLPPHSACHFFELYQEKNGQMYYRNNSLREPHPLTLPGCKFRCPLERFTHLVSPILVHYWTRECRMMGVIRLPNLSRILCFSFHILILLQQTTAAQELKFVVVVSKFVLCFVVGSTGTELHLFRHGDRTPIVNFPTDLHKESEWPQGFGQLTKTGMQQLFELGQYMRKRYSSFLNSTYNRQEFYIQSTDYDRTIMSAQSYLSGLFPPTSSQIWNPELLWQPIPVHIFRKTTEQRLNFPLPNCPRFDELQHETQTSKEFQNRIQPYMDFLQTMAVNTGLELNHLKILDNFQLWNTYDTLHCESIHNYTLPVWATEDVINKMEKLAELSLLSLFGVYKTEEKSRLQGGVLVNIILNSIKQAANSSAARKMEVYSAHDTTIGALQIALNIFNGKLPPYAACQQYSIEMHYRNDTSKDPYLLTLPGCTSSCPLEKFAELVSPVITENWSKECGKKDKMKDIFIGFNVAVGLLSIFNLATSPPKGLEHWKDLQDDVLRFQWSFKKSVESRIMPFISSKKMGINVDCNLRSKQAFSQFLLAALQEAARAEAELKPTPCSEFLKHSIFVNRENTKSNMRLLTIQERAVYPEITIINFNKRTALQSRRMLQSLMCFNMKIFFVFLDSFAFKSCLVTKDVLNNLWQIFQNKIKVTQMLQGRVTTTVTLGTDNTGSRKDNINNFLLDNMQKVDSTEQCCLKHMQTRHEEGTQKVMYEIKITKEIGRYFSFQNAIWTRSRKKKELCHFIKGNMNLKYQYPCKTEKLEVGKSLKIMLTDVLFMTHCVRQSYTLHNVVWRFRVKDSRVIARDLSDLRSICIEEEAQLPGSRLFLAPSEVSGSNAAVRSQEYISDSFTTLADENCIVSSLQKLMDYSSSLSVVEDMYPSYEFHGASPHGLCQQCEEISPGTSTVPFITKLSPGVRYFKEQFTLSRLAMLRHFKELML</sequence>
<keyword evidence="7" id="KW-0325">Glycoprotein</keyword>
<gene>
    <name evidence="10" type="ORF">IHE44_0000444</name>
    <name evidence="9" type="ORF">IHE44_010742</name>
</gene>
<evidence type="ECO:0000313" key="10">
    <source>
        <dbReference type="EMBL" id="KAI1242887.1"/>
    </source>
</evidence>
<dbReference type="EMBL" id="JADDUC010000047">
    <property type="protein sequence ID" value="KAG0121573.1"/>
    <property type="molecule type" value="Genomic_DNA"/>
</dbReference>
<dbReference type="Proteomes" id="UP000618051">
    <property type="component" value="Unassembled WGS sequence"/>
</dbReference>
<dbReference type="FunFam" id="3.40.50.1240:FF:000010">
    <property type="entry name" value="Prostatic acid phosphatase"/>
    <property type="match status" value="1"/>
</dbReference>
<evidence type="ECO:0000256" key="1">
    <source>
        <dbReference type="ARBA" id="ARBA00000032"/>
    </source>
</evidence>
<dbReference type="InterPro" id="IPR033379">
    <property type="entry name" value="Acid_Pase_AS"/>
</dbReference>
<keyword evidence="11" id="KW-1185">Reference proteome</keyword>
<dbReference type="GO" id="GO:0005886">
    <property type="term" value="C:plasma membrane"/>
    <property type="evidence" value="ECO:0007669"/>
    <property type="project" value="TreeGrafter"/>
</dbReference>
<evidence type="ECO:0000256" key="8">
    <source>
        <dbReference type="SAM" id="Phobius"/>
    </source>
</evidence>
<evidence type="ECO:0000256" key="7">
    <source>
        <dbReference type="ARBA" id="ARBA00023180"/>
    </source>
</evidence>
<evidence type="ECO:0000256" key="4">
    <source>
        <dbReference type="ARBA" id="ARBA00022729"/>
    </source>
</evidence>
<reference evidence="10 11" key="2">
    <citation type="journal article" date="2021" name="J. Hered.">
        <title>Feather Gene Expression Elucidates the Developmental Basis of Plumage Iridescence in African Starlings.</title>
        <authorList>
            <person name="Rubenstein D.R."/>
            <person name="Corvelo A."/>
            <person name="MacManes M.D."/>
            <person name="Maia R."/>
            <person name="Narzisi G."/>
            <person name="Rousaki A."/>
            <person name="Vandenabeele P."/>
            <person name="Shawkey M.D."/>
            <person name="Solomon J."/>
        </authorList>
    </citation>
    <scope>NUCLEOTIDE SEQUENCE [LARGE SCALE GENOMIC DNA]</scope>
    <source>
        <strain evidence="10">SS15</strain>
    </source>
</reference>
<dbReference type="EC" id="3.1.3.2" evidence="3"/>
<evidence type="ECO:0000256" key="5">
    <source>
        <dbReference type="ARBA" id="ARBA00022801"/>
    </source>
</evidence>
<dbReference type="GO" id="GO:0003993">
    <property type="term" value="F:acid phosphatase activity"/>
    <property type="evidence" value="ECO:0007669"/>
    <property type="project" value="UniProtKB-EC"/>
</dbReference>
<dbReference type="OrthoDB" id="258392at2759"/>
<comment type="similarity">
    <text evidence="2">Belongs to the histidine acid phosphatase family.</text>
</comment>
<name>A0A835NSS9_9PASS</name>
<organism evidence="9">
    <name type="scientific">Lamprotornis superbus</name>
    <dbReference type="NCBI Taxonomy" id="245042"/>
    <lineage>
        <taxon>Eukaryota</taxon>
        <taxon>Metazoa</taxon>
        <taxon>Chordata</taxon>
        <taxon>Craniata</taxon>
        <taxon>Vertebrata</taxon>
        <taxon>Euteleostomi</taxon>
        <taxon>Archelosauria</taxon>
        <taxon>Archosauria</taxon>
        <taxon>Dinosauria</taxon>
        <taxon>Saurischia</taxon>
        <taxon>Theropoda</taxon>
        <taxon>Coelurosauria</taxon>
        <taxon>Aves</taxon>
        <taxon>Neognathae</taxon>
        <taxon>Neoaves</taxon>
        <taxon>Telluraves</taxon>
        <taxon>Australaves</taxon>
        <taxon>Passeriformes</taxon>
        <taxon>Sturnidae</taxon>
        <taxon>Lamprotornis</taxon>
    </lineage>
</organism>
<comment type="catalytic activity">
    <reaction evidence="1">
        <text>a phosphate monoester + H2O = an alcohol + phosphate</text>
        <dbReference type="Rhea" id="RHEA:15017"/>
        <dbReference type="ChEBI" id="CHEBI:15377"/>
        <dbReference type="ChEBI" id="CHEBI:30879"/>
        <dbReference type="ChEBI" id="CHEBI:43474"/>
        <dbReference type="ChEBI" id="CHEBI:67140"/>
        <dbReference type="EC" id="3.1.3.2"/>
    </reaction>
</comment>
<keyword evidence="8" id="KW-0812">Transmembrane</keyword>
<comment type="caution">
    <text evidence="9">The sequence shown here is derived from an EMBL/GenBank/DDBJ whole genome shotgun (WGS) entry which is preliminary data.</text>
</comment>
<dbReference type="PANTHER" id="PTHR11567">
    <property type="entry name" value="ACID PHOSPHATASE-RELATED"/>
    <property type="match status" value="1"/>
</dbReference>